<name>A0A1W1Y5B3_9MICO</name>
<sequence length="150" mass="16559">MPGAVRAREALEWIRLGSRSAMETRSRVLFVRAGLPEPALNVEIHDPDGGWLATSDLVWREGRVVGEYQGAHHFGDYGRGDDDIARRRLIEGSGWLFVDFTKGDYYARPRRLALLRRLAGHLDCALDPAGLAAIEDSLELPGPPVRPCGA</sequence>
<organism evidence="1 2">
    <name type="scientific">Janibacter indicus</name>
    <dbReference type="NCBI Taxonomy" id="857417"/>
    <lineage>
        <taxon>Bacteria</taxon>
        <taxon>Bacillati</taxon>
        <taxon>Actinomycetota</taxon>
        <taxon>Actinomycetes</taxon>
        <taxon>Micrococcales</taxon>
        <taxon>Intrasporangiaceae</taxon>
        <taxon>Janibacter</taxon>
    </lineage>
</organism>
<accession>A0A1W1Y5B3</accession>
<protein>
    <recommendedName>
        <fullName evidence="3">DUF559 domain-containing protein</fullName>
    </recommendedName>
</protein>
<gene>
    <name evidence="1" type="ORF">SAMN06296429_10162</name>
</gene>
<proteinExistence type="predicted"/>
<dbReference type="EMBL" id="FWXN01000001">
    <property type="protein sequence ID" value="SMC31334.1"/>
    <property type="molecule type" value="Genomic_DNA"/>
</dbReference>
<evidence type="ECO:0000313" key="1">
    <source>
        <dbReference type="EMBL" id="SMC31334.1"/>
    </source>
</evidence>
<evidence type="ECO:0000313" key="2">
    <source>
        <dbReference type="Proteomes" id="UP000192634"/>
    </source>
</evidence>
<reference evidence="1 2" key="1">
    <citation type="submission" date="2017-04" db="EMBL/GenBank/DDBJ databases">
        <authorList>
            <person name="Afonso C.L."/>
            <person name="Miller P.J."/>
            <person name="Scott M.A."/>
            <person name="Spackman E."/>
            <person name="Goraichik I."/>
            <person name="Dimitrov K.M."/>
            <person name="Suarez D.L."/>
            <person name="Swayne D.E."/>
        </authorList>
    </citation>
    <scope>NUCLEOTIDE SEQUENCE [LARGE SCALE GENOMIC DNA]</scope>
    <source>
        <strain evidence="1 2">CGMCC 1.12511</strain>
    </source>
</reference>
<evidence type="ECO:0008006" key="3">
    <source>
        <dbReference type="Google" id="ProtNLM"/>
    </source>
</evidence>
<dbReference type="Proteomes" id="UP000192634">
    <property type="component" value="Unassembled WGS sequence"/>
</dbReference>
<dbReference type="AlphaFoldDB" id="A0A1W1Y5B3"/>